<evidence type="ECO:0000256" key="3">
    <source>
        <dbReference type="ARBA" id="ARBA00022989"/>
    </source>
</evidence>
<evidence type="ECO:0000256" key="2">
    <source>
        <dbReference type="ARBA" id="ARBA00022692"/>
    </source>
</evidence>
<feature type="transmembrane region" description="Helical" evidence="5">
    <location>
        <begin position="199"/>
        <end position="224"/>
    </location>
</feature>
<dbReference type="Pfam" id="PF11846">
    <property type="entry name" value="Wzy_C_2"/>
    <property type="match status" value="1"/>
</dbReference>
<dbReference type="InterPro" id="IPR021797">
    <property type="entry name" value="Wzy_C_2"/>
</dbReference>
<feature type="transmembrane region" description="Helical" evidence="5">
    <location>
        <begin position="168"/>
        <end position="187"/>
    </location>
</feature>
<feature type="transmembrane region" description="Helical" evidence="5">
    <location>
        <begin position="474"/>
        <end position="492"/>
    </location>
</feature>
<evidence type="ECO:0000259" key="8">
    <source>
        <dbReference type="Pfam" id="PF15864"/>
    </source>
</evidence>
<gene>
    <name evidence="9" type="ORF">DEH84_02010</name>
</gene>
<dbReference type="InterPro" id="IPR031726">
    <property type="entry name" value="PglL_A"/>
</dbReference>
<feature type="transmembrane region" description="Helical" evidence="5">
    <location>
        <begin position="87"/>
        <end position="104"/>
    </location>
</feature>
<evidence type="ECO:0000259" key="7">
    <source>
        <dbReference type="Pfam" id="PF11846"/>
    </source>
</evidence>
<evidence type="ECO:0000256" key="4">
    <source>
        <dbReference type="ARBA" id="ARBA00023136"/>
    </source>
</evidence>
<keyword evidence="10" id="KW-1185">Reference proteome</keyword>
<dbReference type="Proteomes" id="UP000244892">
    <property type="component" value="Chromosome"/>
</dbReference>
<feature type="domain" description="Protein glycosylation ligase" evidence="8">
    <location>
        <begin position="243"/>
        <end position="267"/>
    </location>
</feature>
<feature type="domain" description="O-antigen ligase-related" evidence="6">
    <location>
        <begin position="281"/>
        <end position="426"/>
    </location>
</feature>
<dbReference type="Pfam" id="PF04932">
    <property type="entry name" value="Wzy_C"/>
    <property type="match status" value="1"/>
</dbReference>
<dbReference type="GO" id="GO:0016020">
    <property type="term" value="C:membrane"/>
    <property type="evidence" value="ECO:0007669"/>
    <property type="project" value="UniProtKB-SubCell"/>
</dbReference>
<dbReference type="InterPro" id="IPR051533">
    <property type="entry name" value="WaaL-like"/>
</dbReference>
<dbReference type="PANTHER" id="PTHR37422">
    <property type="entry name" value="TEICHURONIC ACID BIOSYNTHESIS PROTEIN TUAE"/>
    <property type="match status" value="1"/>
</dbReference>
<accession>A0A2U8FMY5</accession>
<dbReference type="EMBL" id="CP029210">
    <property type="protein sequence ID" value="AWI52340.1"/>
    <property type="molecule type" value="Genomic_DNA"/>
</dbReference>
<dbReference type="Pfam" id="PF15864">
    <property type="entry name" value="PglL_A"/>
    <property type="match status" value="1"/>
</dbReference>
<keyword evidence="4 5" id="KW-0472">Membrane</keyword>
<protein>
    <submittedName>
        <fullName evidence="9">Polymerase</fullName>
    </submittedName>
</protein>
<dbReference type="InterPro" id="IPR007016">
    <property type="entry name" value="O-antigen_ligase-rel_domated"/>
</dbReference>
<keyword evidence="2 5" id="KW-0812">Transmembrane</keyword>
<comment type="subcellular location">
    <subcellularLocation>
        <location evidence="1">Membrane</location>
        <topology evidence="1">Multi-pass membrane protein</topology>
    </subcellularLocation>
</comment>
<evidence type="ECO:0000313" key="10">
    <source>
        <dbReference type="Proteomes" id="UP000244892"/>
    </source>
</evidence>
<dbReference type="AlphaFoldDB" id="A0A2U8FMY5"/>
<feature type="domain" description="Virulence factor membrane-bound polymerase C-terminal" evidence="7">
    <location>
        <begin position="459"/>
        <end position="625"/>
    </location>
</feature>
<organism evidence="9 10">
    <name type="scientific">Aquabacterium olei</name>
    <dbReference type="NCBI Taxonomy" id="1296669"/>
    <lineage>
        <taxon>Bacteria</taxon>
        <taxon>Pseudomonadati</taxon>
        <taxon>Pseudomonadota</taxon>
        <taxon>Betaproteobacteria</taxon>
        <taxon>Burkholderiales</taxon>
        <taxon>Aquabacterium</taxon>
    </lineage>
</organism>
<feature type="transmembrane region" description="Helical" evidence="5">
    <location>
        <begin position="279"/>
        <end position="308"/>
    </location>
</feature>
<feature type="transmembrane region" description="Helical" evidence="5">
    <location>
        <begin position="419"/>
        <end position="439"/>
    </location>
</feature>
<feature type="transmembrane region" description="Helical" evidence="5">
    <location>
        <begin position="110"/>
        <end position="130"/>
    </location>
</feature>
<proteinExistence type="predicted"/>
<evidence type="ECO:0000259" key="6">
    <source>
        <dbReference type="Pfam" id="PF04932"/>
    </source>
</evidence>
<dbReference type="PANTHER" id="PTHR37422:SF21">
    <property type="entry name" value="EXOQ-LIKE PROTEIN"/>
    <property type="match status" value="1"/>
</dbReference>
<reference evidence="9 10" key="1">
    <citation type="submission" date="2018-05" db="EMBL/GenBank/DDBJ databases">
        <title>complete genome sequence of Aquabacterium olei NBRC 110486.</title>
        <authorList>
            <person name="Tang B."/>
            <person name="Chang J."/>
            <person name="Zhang L."/>
            <person name="Yang H."/>
        </authorList>
    </citation>
    <scope>NUCLEOTIDE SEQUENCE [LARGE SCALE GENOMIC DNA]</scope>
    <source>
        <strain evidence="9 10">NBRC 110486</strain>
    </source>
</reference>
<evidence type="ECO:0000256" key="5">
    <source>
        <dbReference type="SAM" id="Phobius"/>
    </source>
</evidence>
<name>A0A2U8FMY5_9BURK</name>
<evidence type="ECO:0000256" key="1">
    <source>
        <dbReference type="ARBA" id="ARBA00004141"/>
    </source>
</evidence>
<feature type="transmembrane region" description="Helical" evidence="5">
    <location>
        <begin position="451"/>
        <end position="468"/>
    </location>
</feature>
<sequence>MTLVFVWGSRRRVQKGRKRLRQRKKHGFARLAGAAGVCSVCRAGLPAWAISTGAAGGARRPGCGPTIPAMTQDALARTAPAGLAARWWPLALLAIAAPTLIAAHDPPSVTFYNQALAVLGWGLLIAMMAAAPLPPGARAGGAVRALLGVLGMHAALAAWAALGGPLPAGLAMMGAGLGLAALFAVWAGWRGGRSTAGELAADVFFGALAAAGAIGIALAAVQVFHPAWADGRLLAAPVVAGRAVGNLRQPNHFSTLLVWGCCAAVWLSQRRRLPEGVCAALVALFIGGVVWTASRTGMVGMVFLCLWGLLDRNLSRRMRVVVAGAPVWYAAWWGLMWAWSHLDGGVAFAAEARLHDGSDISSSRFAIWSNVLSLIRMHPWTGVGFGEFNVAWTFTPFPDRPVAFFDHTHNLLLQWAVEFGVPLALLMTGLCLWAFVALFRRPARKAISAPSPAPAAAVIVALAGLHSLLEYPLWYSYFLLPAAFAWGLGLGAREAACDLDTASSGAPATGRLGAHALTAAGLLTALGAVWCAVDYQSAANIYAPRAGAGPLADRVARGQRMPWFGYQADYAAVTTADGDEPSLPPAAFRRTLHNLVDARLMIAYARSLAEHGQVDQARYVVARLKEFRNPMTRSFMAPCDTEPEDDEPLPFQCTPPAHDYTWRQLLPR</sequence>
<feature type="transmembrane region" description="Helical" evidence="5">
    <location>
        <begin position="320"/>
        <end position="339"/>
    </location>
</feature>
<dbReference type="KEGG" id="aon:DEH84_02010"/>
<feature type="transmembrane region" description="Helical" evidence="5">
    <location>
        <begin position="142"/>
        <end position="162"/>
    </location>
</feature>
<keyword evidence="3 5" id="KW-1133">Transmembrane helix</keyword>
<evidence type="ECO:0000313" key="9">
    <source>
        <dbReference type="EMBL" id="AWI52340.1"/>
    </source>
</evidence>